<evidence type="ECO:0000313" key="3">
    <source>
        <dbReference type="Proteomes" id="UP001174934"/>
    </source>
</evidence>
<keyword evidence="1" id="KW-0812">Transmembrane</keyword>
<organism evidence="2 3">
    <name type="scientific">Bombardia bombarda</name>
    <dbReference type="NCBI Taxonomy" id="252184"/>
    <lineage>
        <taxon>Eukaryota</taxon>
        <taxon>Fungi</taxon>
        <taxon>Dikarya</taxon>
        <taxon>Ascomycota</taxon>
        <taxon>Pezizomycotina</taxon>
        <taxon>Sordariomycetes</taxon>
        <taxon>Sordariomycetidae</taxon>
        <taxon>Sordariales</taxon>
        <taxon>Lasiosphaeriaceae</taxon>
        <taxon>Bombardia</taxon>
    </lineage>
</organism>
<keyword evidence="1" id="KW-1133">Transmembrane helix</keyword>
<evidence type="ECO:0000256" key="1">
    <source>
        <dbReference type="SAM" id="Phobius"/>
    </source>
</evidence>
<comment type="caution">
    <text evidence="2">The sequence shown here is derived from an EMBL/GenBank/DDBJ whole genome shotgun (WGS) entry which is preliminary data.</text>
</comment>
<evidence type="ECO:0000313" key="2">
    <source>
        <dbReference type="EMBL" id="KAK0629295.1"/>
    </source>
</evidence>
<dbReference type="Proteomes" id="UP001174934">
    <property type="component" value="Unassembled WGS sequence"/>
</dbReference>
<protein>
    <submittedName>
        <fullName evidence="2">Uncharacterized protein</fullName>
    </submittedName>
</protein>
<dbReference type="AlphaFoldDB" id="A0AA39X9M8"/>
<reference evidence="2" key="1">
    <citation type="submission" date="2023-06" db="EMBL/GenBank/DDBJ databases">
        <title>Genome-scale phylogeny and comparative genomics of the fungal order Sordariales.</title>
        <authorList>
            <consortium name="Lawrence Berkeley National Laboratory"/>
            <person name="Hensen N."/>
            <person name="Bonometti L."/>
            <person name="Westerberg I."/>
            <person name="Brannstrom I.O."/>
            <person name="Guillou S."/>
            <person name="Cros-Aarteil S."/>
            <person name="Calhoun S."/>
            <person name="Haridas S."/>
            <person name="Kuo A."/>
            <person name="Mondo S."/>
            <person name="Pangilinan J."/>
            <person name="Riley R."/>
            <person name="LaButti K."/>
            <person name="Andreopoulos B."/>
            <person name="Lipzen A."/>
            <person name="Chen C."/>
            <person name="Yanf M."/>
            <person name="Daum C."/>
            <person name="Ng V."/>
            <person name="Clum A."/>
            <person name="Steindorff A."/>
            <person name="Ohm R."/>
            <person name="Martin F."/>
            <person name="Silar P."/>
            <person name="Natvig D."/>
            <person name="Lalanne C."/>
            <person name="Gautier V."/>
            <person name="Ament-velasquez S.L."/>
            <person name="Kruys A."/>
            <person name="Hutchinson M.I."/>
            <person name="Powell A.J."/>
            <person name="Barry K."/>
            <person name="Miller A.N."/>
            <person name="Grigoriev I.V."/>
            <person name="Debuchy R."/>
            <person name="Gladieux P."/>
            <person name="Thoren M.H."/>
            <person name="Johannesson H."/>
        </authorList>
    </citation>
    <scope>NUCLEOTIDE SEQUENCE</scope>
    <source>
        <strain evidence="2">SMH3391-2</strain>
    </source>
</reference>
<keyword evidence="3" id="KW-1185">Reference proteome</keyword>
<gene>
    <name evidence="2" type="ORF">B0T17DRAFT_525187</name>
</gene>
<dbReference type="EMBL" id="JAULSR010000002">
    <property type="protein sequence ID" value="KAK0629295.1"/>
    <property type="molecule type" value="Genomic_DNA"/>
</dbReference>
<proteinExistence type="predicted"/>
<feature type="transmembrane region" description="Helical" evidence="1">
    <location>
        <begin position="62"/>
        <end position="84"/>
    </location>
</feature>
<name>A0AA39X9M8_9PEZI</name>
<sequence>MYTTTITLLWPRSATTSTLAMTNQYRTKYGSGELPSRSLTPPPPGLVQGLAWRSSVCTSVDWRWLTFPAALVVIMAGLLLWMVIRSWMHRYDEPVWKDSVFPAIIYWDRFKTTDGDAVGPLLDFDCLGTDTDHMGRRMLREASEMDRVAANLHVSFQTPSPREADWVGGQNLNGVRRRVFGIRPRSGSWPAAPKKRRASIDSLFVHP</sequence>
<keyword evidence="1" id="KW-0472">Membrane</keyword>
<accession>A0AA39X9M8</accession>